<evidence type="ECO:0000256" key="4">
    <source>
        <dbReference type="ARBA" id="ARBA00022803"/>
    </source>
</evidence>
<comment type="caution">
    <text evidence="10">The sequence shown here is derived from an EMBL/GenBank/DDBJ whole genome shotgun (WGS) entry which is preliminary data.</text>
</comment>
<keyword evidence="8" id="KW-0472">Membrane</keyword>
<dbReference type="OrthoDB" id="1090267at2"/>
<feature type="repeat" description="TPR" evidence="6">
    <location>
        <begin position="241"/>
        <end position="274"/>
    </location>
</feature>
<feature type="coiled-coil region" evidence="7">
    <location>
        <begin position="396"/>
        <end position="509"/>
    </location>
</feature>
<dbReference type="RefSeq" id="WP_109353814.1">
    <property type="nucleotide sequence ID" value="NZ_QFRI01000005.1"/>
</dbReference>
<dbReference type="InterPro" id="IPR016032">
    <property type="entry name" value="Sig_transdc_resp-reg_C-effctor"/>
</dbReference>
<evidence type="ECO:0000256" key="2">
    <source>
        <dbReference type="ARBA" id="ARBA00022490"/>
    </source>
</evidence>
<evidence type="ECO:0000256" key="5">
    <source>
        <dbReference type="ARBA" id="ARBA00038253"/>
    </source>
</evidence>
<protein>
    <recommendedName>
        <fullName evidence="9">HTH luxR-type domain-containing protein</fullName>
    </recommendedName>
</protein>
<evidence type="ECO:0000256" key="8">
    <source>
        <dbReference type="SAM" id="Phobius"/>
    </source>
</evidence>
<name>A0A2U2X138_9FLAO</name>
<dbReference type="GO" id="GO:0006355">
    <property type="term" value="P:regulation of DNA-templated transcription"/>
    <property type="evidence" value="ECO:0007669"/>
    <property type="project" value="InterPro"/>
</dbReference>
<dbReference type="SUPFAM" id="SSF46894">
    <property type="entry name" value="C-terminal effector domain of the bipartite response regulators"/>
    <property type="match status" value="1"/>
</dbReference>
<dbReference type="GO" id="GO:0005737">
    <property type="term" value="C:cytoplasm"/>
    <property type="evidence" value="ECO:0007669"/>
    <property type="project" value="UniProtKB-SubCell"/>
</dbReference>
<dbReference type="SUPFAM" id="SSF48452">
    <property type="entry name" value="TPR-like"/>
    <property type="match status" value="3"/>
</dbReference>
<evidence type="ECO:0000313" key="10">
    <source>
        <dbReference type="EMBL" id="PWH81496.1"/>
    </source>
</evidence>
<comment type="subcellular location">
    <subcellularLocation>
        <location evidence="1">Cytoplasm</location>
    </subcellularLocation>
</comment>
<evidence type="ECO:0000256" key="6">
    <source>
        <dbReference type="PROSITE-ProRule" id="PRU00339"/>
    </source>
</evidence>
<keyword evidence="8" id="KW-0812">Transmembrane</keyword>
<keyword evidence="3" id="KW-0677">Repeat</keyword>
<sequence>MKKLILSLLIFPCILYSQTEENIDSLINVFKIQKNSIDKVKTAHNLFFYYKDTDPKKTLYYLHQGLTISKLINSKKDAANFLKNIGYYYSLNRNIDSVKFYYDKSERVYTELKDNEGVFSVLYRWQKAENLEGNFDKALELSNQSIEIAKELKSGLRISDVHQLQSTIHLDKGDYKNATIQLFNALRALDTLENKNIQKRAIINIGIGRTETLRNNYKEAIPYLEKGIEMFKEVNNPRWLSISYMEIGNTYYDLEDYEKALFYYKEGLNISENEGMERVNGLFLENIGALYLEKKDYDKALEYFFESNKFYPKYGSINNHIVYLNDVGSAYYGKKDYKKALDYYTQTINLADSIKSIDNLSDGYYERSLTYEKLNKYKLSLNDYKKYKKLKDSVFNDTKSKQIEELRAVYETEKKEQQILLQENEIDLLKQKGEIDTLYKVLLGIGFLLTLIGLYALRQKLKRSKIEKEKLDLELDFKKKELTTHALHLAKKNEVLEDLKQKAKAFKTSDNSQKGFNQLIRTINFDLKDDNNWENFSKYFEQVHKDFNSNVKHKFPDVTSNELRLMALLKMNLSSKEIANILNISPEGIKKARYRLRKKLGISTEDSLQDLVLNL</sequence>
<feature type="domain" description="HTH luxR-type" evidence="9">
    <location>
        <begin position="555"/>
        <end position="612"/>
    </location>
</feature>
<evidence type="ECO:0000256" key="1">
    <source>
        <dbReference type="ARBA" id="ARBA00004496"/>
    </source>
</evidence>
<dbReference type="SMART" id="SM00421">
    <property type="entry name" value="HTH_LUXR"/>
    <property type="match status" value="1"/>
</dbReference>
<evidence type="ECO:0000313" key="11">
    <source>
        <dbReference type="Proteomes" id="UP000245375"/>
    </source>
</evidence>
<dbReference type="InterPro" id="IPR000792">
    <property type="entry name" value="Tscrpt_reg_LuxR_C"/>
</dbReference>
<keyword evidence="8" id="KW-1133">Transmembrane helix</keyword>
<keyword evidence="4 6" id="KW-0802">TPR repeat</keyword>
<dbReference type="Pfam" id="PF13424">
    <property type="entry name" value="TPR_12"/>
    <property type="match status" value="1"/>
</dbReference>
<keyword evidence="2" id="KW-0963">Cytoplasm</keyword>
<dbReference type="EMBL" id="QFRI01000005">
    <property type="protein sequence ID" value="PWH81496.1"/>
    <property type="molecule type" value="Genomic_DNA"/>
</dbReference>
<accession>A0A2U2X138</accession>
<dbReference type="Gene3D" id="1.25.40.10">
    <property type="entry name" value="Tetratricopeptide repeat domain"/>
    <property type="match status" value="3"/>
</dbReference>
<feature type="repeat" description="TPR" evidence="6">
    <location>
        <begin position="321"/>
        <end position="354"/>
    </location>
</feature>
<keyword evidence="7" id="KW-0175">Coiled coil</keyword>
<evidence type="ECO:0000256" key="7">
    <source>
        <dbReference type="SAM" id="Coils"/>
    </source>
</evidence>
<feature type="transmembrane region" description="Helical" evidence="8">
    <location>
        <begin position="438"/>
        <end position="457"/>
    </location>
</feature>
<dbReference type="PANTHER" id="PTHR46630">
    <property type="entry name" value="TETRATRICOPEPTIDE REPEAT PROTEIN 29"/>
    <property type="match status" value="1"/>
</dbReference>
<dbReference type="Proteomes" id="UP000245375">
    <property type="component" value="Unassembled WGS sequence"/>
</dbReference>
<dbReference type="SMART" id="SM00028">
    <property type="entry name" value="TPR"/>
    <property type="match status" value="8"/>
</dbReference>
<comment type="similarity">
    <text evidence="5">Belongs to the Rap family.</text>
</comment>
<evidence type="ECO:0000259" key="9">
    <source>
        <dbReference type="SMART" id="SM00421"/>
    </source>
</evidence>
<dbReference type="InterPro" id="IPR019734">
    <property type="entry name" value="TPR_rpt"/>
</dbReference>
<reference evidence="11" key="3">
    <citation type="submission" date="2018-05" db="EMBL/GenBank/DDBJ databases">
        <authorList>
            <person name="Lu D."/>
        </authorList>
    </citation>
    <scope>NUCLEOTIDE SEQUENCE [LARGE SCALE GENOMIC DNA]</scope>
    <source>
        <strain evidence="11">ZY111</strain>
    </source>
</reference>
<dbReference type="GO" id="GO:0003677">
    <property type="term" value="F:DNA binding"/>
    <property type="evidence" value="ECO:0007669"/>
    <property type="project" value="InterPro"/>
</dbReference>
<dbReference type="PANTHER" id="PTHR46630:SF1">
    <property type="entry name" value="TETRATRICOPEPTIDE REPEAT PROTEIN 29"/>
    <property type="match status" value="1"/>
</dbReference>
<dbReference type="InterPro" id="IPR011990">
    <property type="entry name" value="TPR-like_helical_dom_sf"/>
</dbReference>
<dbReference type="Gene3D" id="1.10.10.10">
    <property type="entry name" value="Winged helix-like DNA-binding domain superfamily/Winged helix DNA-binding domain"/>
    <property type="match status" value="1"/>
</dbReference>
<dbReference type="InterPro" id="IPR036388">
    <property type="entry name" value="WH-like_DNA-bd_sf"/>
</dbReference>
<reference evidence="10 11" key="2">
    <citation type="submission" date="2018-05" db="EMBL/GenBank/DDBJ databases">
        <title>Algibacter marinivivus sp. nov., isolated from sample around a algae.</title>
        <authorList>
            <person name="Zhong X."/>
        </authorList>
    </citation>
    <scope>NUCLEOTIDE SEQUENCE [LARGE SCALE GENOMIC DNA]</scope>
    <source>
        <strain evidence="10 11">ZY111</strain>
    </source>
</reference>
<reference evidence="11" key="1">
    <citation type="submission" date="2018-05" db="EMBL/GenBank/DDBJ databases">
        <title>Algibacter marinivivus sp. nov., isolated from sample around a algae.</title>
        <authorList>
            <person name="Lu D."/>
        </authorList>
    </citation>
    <scope>NUCLEOTIDE SEQUENCE [LARGE SCALE GENOMIC DNA]</scope>
    <source>
        <strain evidence="11">ZY111</strain>
    </source>
</reference>
<proteinExistence type="inferred from homology"/>
<dbReference type="AlphaFoldDB" id="A0A2U2X138"/>
<keyword evidence="11" id="KW-1185">Reference proteome</keyword>
<organism evidence="10 11">
    <name type="scientific">Algibacter marinivivus</name>
    <dbReference type="NCBI Taxonomy" id="2100723"/>
    <lineage>
        <taxon>Bacteria</taxon>
        <taxon>Pseudomonadati</taxon>
        <taxon>Bacteroidota</taxon>
        <taxon>Flavobacteriia</taxon>
        <taxon>Flavobacteriales</taxon>
        <taxon>Flavobacteriaceae</taxon>
        <taxon>Algibacter</taxon>
    </lineage>
</organism>
<feature type="repeat" description="TPR" evidence="6">
    <location>
        <begin position="281"/>
        <end position="314"/>
    </location>
</feature>
<dbReference type="InterPro" id="IPR051476">
    <property type="entry name" value="Bac_ResReg_Asp_Phosphatase"/>
</dbReference>
<dbReference type="PROSITE" id="PS50005">
    <property type="entry name" value="TPR"/>
    <property type="match status" value="3"/>
</dbReference>
<evidence type="ECO:0000256" key="3">
    <source>
        <dbReference type="ARBA" id="ARBA00022737"/>
    </source>
</evidence>
<gene>
    <name evidence="10" type="ORF">DIS18_14540</name>
</gene>